<comment type="caution">
    <text evidence="2">The sequence shown here is derived from an EMBL/GenBank/DDBJ whole genome shotgun (WGS) entry which is preliminary data.</text>
</comment>
<dbReference type="PANTHER" id="PTHR43610:SF1">
    <property type="entry name" value="N-ACETYLTRANSFERASE DOMAIN-CONTAINING PROTEIN"/>
    <property type="match status" value="1"/>
</dbReference>
<dbReference type="PROSITE" id="PS51186">
    <property type="entry name" value="GNAT"/>
    <property type="match status" value="1"/>
</dbReference>
<dbReference type="InterPro" id="IPR000182">
    <property type="entry name" value="GNAT_dom"/>
</dbReference>
<reference evidence="2" key="1">
    <citation type="submission" date="2021-01" db="EMBL/GenBank/DDBJ databases">
        <title>Whole genome shotgun sequence of Rugosimonospora africana NBRC 104875.</title>
        <authorList>
            <person name="Komaki H."/>
            <person name="Tamura T."/>
        </authorList>
    </citation>
    <scope>NUCLEOTIDE SEQUENCE</scope>
    <source>
        <strain evidence="2">NBRC 104875</strain>
    </source>
</reference>
<dbReference type="EMBL" id="BONZ01000077">
    <property type="protein sequence ID" value="GIH19227.1"/>
    <property type="molecule type" value="Genomic_DNA"/>
</dbReference>
<name>A0A8J3VU83_9ACTN</name>
<feature type="domain" description="N-acetyltransferase" evidence="1">
    <location>
        <begin position="22"/>
        <end position="183"/>
    </location>
</feature>
<evidence type="ECO:0000313" key="3">
    <source>
        <dbReference type="Proteomes" id="UP000642748"/>
    </source>
</evidence>
<sequence length="192" mass="21444">MILAMPTVVSFADKPTLVGKRVRLRPVREDDATVVAALDPETLRLTGTHRIPDLEALRRWYGGLAVHDDRLDLAIVEQGSDTYVGEVVLNELDADNLSCGFRILLAGPRHFGRGLGTEAARLMLAHAFESVGLHRVELEVYGFNPRARHVYEKVGFVTEGAKRQALRWDGAWVDAYMMAILADEWAEHHGYP</sequence>
<dbReference type="GO" id="GO:0016747">
    <property type="term" value="F:acyltransferase activity, transferring groups other than amino-acyl groups"/>
    <property type="evidence" value="ECO:0007669"/>
    <property type="project" value="InterPro"/>
</dbReference>
<dbReference type="Gene3D" id="3.40.630.30">
    <property type="match status" value="1"/>
</dbReference>
<dbReference type="AlphaFoldDB" id="A0A8J3VU83"/>
<organism evidence="2 3">
    <name type="scientific">Rugosimonospora africana</name>
    <dbReference type="NCBI Taxonomy" id="556532"/>
    <lineage>
        <taxon>Bacteria</taxon>
        <taxon>Bacillati</taxon>
        <taxon>Actinomycetota</taxon>
        <taxon>Actinomycetes</taxon>
        <taxon>Micromonosporales</taxon>
        <taxon>Micromonosporaceae</taxon>
        <taxon>Rugosimonospora</taxon>
    </lineage>
</organism>
<gene>
    <name evidence="2" type="ORF">Raf01_73990</name>
</gene>
<protein>
    <submittedName>
        <fullName evidence="2">Acetyltransferase</fullName>
    </submittedName>
</protein>
<dbReference type="Pfam" id="PF13302">
    <property type="entry name" value="Acetyltransf_3"/>
    <property type="match status" value="1"/>
</dbReference>
<dbReference type="InterPro" id="IPR016181">
    <property type="entry name" value="Acyl_CoA_acyltransferase"/>
</dbReference>
<dbReference type="SUPFAM" id="SSF55729">
    <property type="entry name" value="Acyl-CoA N-acyltransferases (Nat)"/>
    <property type="match status" value="1"/>
</dbReference>
<accession>A0A8J3VU83</accession>
<proteinExistence type="predicted"/>
<evidence type="ECO:0000259" key="1">
    <source>
        <dbReference type="PROSITE" id="PS51186"/>
    </source>
</evidence>
<keyword evidence="3" id="KW-1185">Reference proteome</keyword>
<evidence type="ECO:0000313" key="2">
    <source>
        <dbReference type="EMBL" id="GIH19227.1"/>
    </source>
</evidence>
<dbReference type="PANTHER" id="PTHR43610">
    <property type="entry name" value="BLL6696 PROTEIN"/>
    <property type="match status" value="1"/>
</dbReference>
<dbReference type="Proteomes" id="UP000642748">
    <property type="component" value="Unassembled WGS sequence"/>
</dbReference>
<dbReference type="RefSeq" id="WP_203922690.1">
    <property type="nucleotide sequence ID" value="NZ_BONZ01000077.1"/>
</dbReference>